<name>A0AAD9W8Q8_PHOAM</name>
<comment type="caution">
    <text evidence="1">The sequence shown here is derived from an EMBL/GenBank/DDBJ whole genome shotgun (WGS) entry which is preliminary data.</text>
</comment>
<proteinExistence type="predicted"/>
<evidence type="ECO:0008006" key="3">
    <source>
        <dbReference type="Google" id="ProtNLM"/>
    </source>
</evidence>
<accession>A0AAD9W8Q8</accession>
<sequence length="467" mass="53288">MMESHTGPRNTGYNSTRCRRLPPEVWMIIFSFGAFDQHGTFWSIYDPSTLASLCRSCTLFRDLATPMLYRNFDSRVFTNQWHYFSVAKFTRTICTIPRLASFVRKVNIQGACDMFGQTQVKCLNDPKHPMASILISKAAELNMELKYFKAYTDINGWKIGFDLVALVLAYLPLIDTLNLDWFDTSIIDVMPRPQSGWPWRHTPRYTLSRVLPLLESGEGLTRLSIFGSTGPPMASPFENLREATLCRCEFAARDLRKLVERCTHLRKFVYMPAPVGWKSAPGAKAREVIEALEPARGTLEVLGIDFRLLIGRRGRRISSFQSFLALKTLYVDLACVWDWEAGAVTGSSPRPDELFTSLLPESIQTVALFGTNPDAEVFGFELEAHVKRLASDIWERGRFQQLRLLRPQGFWPFGYGQHQNPQFDDACVRRIATLDEANIILSDSGVELICDEESDSDLQFQNIMWFL</sequence>
<dbReference type="AlphaFoldDB" id="A0AAD9W8Q8"/>
<keyword evidence="2" id="KW-1185">Reference proteome</keyword>
<organism evidence="1 2">
    <name type="scientific">Phomopsis amygdali</name>
    <name type="common">Fusicoccum amygdali</name>
    <dbReference type="NCBI Taxonomy" id="1214568"/>
    <lineage>
        <taxon>Eukaryota</taxon>
        <taxon>Fungi</taxon>
        <taxon>Dikarya</taxon>
        <taxon>Ascomycota</taxon>
        <taxon>Pezizomycotina</taxon>
        <taxon>Sordariomycetes</taxon>
        <taxon>Sordariomycetidae</taxon>
        <taxon>Diaporthales</taxon>
        <taxon>Diaporthaceae</taxon>
        <taxon>Diaporthe</taxon>
    </lineage>
</organism>
<dbReference type="EMBL" id="JAUJFL010000001">
    <property type="protein sequence ID" value="KAK2613156.1"/>
    <property type="molecule type" value="Genomic_DNA"/>
</dbReference>
<dbReference type="Proteomes" id="UP001265746">
    <property type="component" value="Unassembled WGS sequence"/>
</dbReference>
<protein>
    <recommendedName>
        <fullName evidence="3">F-box domain-containing protein</fullName>
    </recommendedName>
</protein>
<evidence type="ECO:0000313" key="1">
    <source>
        <dbReference type="EMBL" id="KAK2613156.1"/>
    </source>
</evidence>
<reference evidence="1" key="1">
    <citation type="submission" date="2023-06" db="EMBL/GenBank/DDBJ databases">
        <authorList>
            <person name="Noh H."/>
        </authorList>
    </citation>
    <scope>NUCLEOTIDE SEQUENCE</scope>
    <source>
        <strain evidence="1">DUCC20226</strain>
    </source>
</reference>
<gene>
    <name evidence="1" type="ORF">N8I77_000083</name>
</gene>
<evidence type="ECO:0000313" key="2">
    <source>
        <dbReference type="Proteomes" id="UP001265746"/>
    </source>
</evidence>
<dbReference type="CDD" id="cd09917">
    <property type="entry name" value="F-box_SF"/>
    <property type="match status" value="1"/>
</dbReference>